<evidence type="ECO:0000256" key="4">
    <source>
        <dbReference type="ARBA" id="ARBA00051722"/>
    </source>
</evidence>
<dbReference type="InterPro" id="IPR016667">
    <property type="entry name" value="Caps_polysacc_synth_CpsB/CapC"/>
</dbReference>
<proteinExistence type="inferred from homology"/>
<name>C2EGZ9_9LACO</name>
<reference evidence="6 7" key="1">
    <citation type="submission" date="2009-01" db="EMBL/GenBank/DDBJ databases">
        <authorList>
            <person name="Qin X."/>
            <person name="Bachman B."/>
            <person name="Battles P."/>
            <person name="Bell A."/>
            <person name="Bess C."/>
            <person name="Bickham C."/>
            <person name="Chaboub L."/>
            <person name="Chen D."/>
            <person name="Coyle M."/>
            <person name="Deiros D.R."/>
            <person name="Dinh H."/>
            <person name="Forbes L."/>
            <person name="Fowler G."/>
            <person name="Francisco L."/>
            <person name="Fu Q."/>
            <person name="Gubbala S."/>
            <person name="Hale W."/>
            <person name="Han Y."/>
            <person name="Hemphill L."/>
            <person name="Highlander S.K."/>
            <person name="Hirani K."/>
            <person name="Hogues M."/>
            <person name="Jackson L."/>
            <person name="Jakkamsetti A."/>
            <person name="Javaid M."/>
            <person name="Jiang H."/>
            <person name="Korchina V."/>
            <person name="Kovar C."/>
            <person name="Lara F."/>
            <person name="Lee S."/>
            <person name="Mata R."/>
            <person name="Mathew T."/>
            <person name="Moen C."/>
            <person name="Morales K."/>
            <person name="Munidasa M."/>
            <person name="Nazareth L."/>
            <person name="Ngo R."/>
            <person name="Nguyen L."/>
            <person name="Okwuonu G."/>
            <person name="Ongeri F."/>
            <person name="Patil S."/>
            <person name="Petrosino J."/>
            <person name="Pham C."/>
            <person name="Pham P."/>
            <person name="Pu L.-L."/>
            <person name="Puazo M."/>
            <person name="Raj R."/>
            <person name="Reid J."/>
            <person name="Rouhana J."/>
            <person name="Saada N."/>
            <person name="Shang Y."/>
            <person name="Simmons D."/>
            <person name="Thornton R."/>
            <person name="Warren J."/>
            <person name="Weissenberger G."/>
            <person name="Zhang J."/>
            <person name="Zhang L."/>
            <person name="Zhou C."/>
            <person name="Zhu D."/>
            <person name="Muzny D."/>
            <person name="Worley K."/>
            <person name="Gibbs R."/>
        </authorList>
    </citation>
    <scope>NUCLEOTIDE SEQUENCE [LARGE SCALE GENOMIC DNA]</scope>
    <source>
        <strain evidence="6 7">ATCC 11741</strain>
    </source>
</reference>
<protein>
    <recommendedName>
        <fullName evidence="5">Tyrosine-protein phosphatase</fullName>
        <ecNumber evidence="5">3.1.3.48</ecNumber>
    </recommendedName>
</protein>
<keyword evidence="3 5" id="KW-0904">Protein phosphatase</keyword>
<dbReference type="EMBL" id="ACGT01000006">
    <property type="protein sequence ID" value="EEJ74232.1"/>
    <property type="molecule type" value="Genomic_DNA"/>
</dbReference>
<comment type="caution">
    <text evidence="6">The sequence shown here is derived from an EMBL/GenBank/DDBJ whole genome shotgun (WGS) entry which is preliminary data.</text>
</comment>
<evidence type="ECO:0000256" key="1">
    <source>
        <dbReference type="ARBA" id="ARBA00005750"/>
    </source>
</evidence>
<evidence type="ECO:0000256" key="5">
    <source>
        <dbReference type="PIRNR" id="PIRNR016557"/>
    </source>
</evidence>
<evidence type="ECO:0000256" key="3">
    <source>
        <dbReference type="ARBA" id="ARBA00022912"/>
    </source>
</evidence>
<evidence type="ECO:0000256" key="2">
    <source>
        <dbReference type="ARBA" id="ARBA00022801"/>
    </source>
</evidence>
<dbReference type="EC" id="3.1.3.48" evidence="5"/>
<comment type="similarity">
    <text evidence="1 5">Belongs to the metallo-dependent hydrolases superfamily. CpsB/CapC family.</text>
</comment>
<dbReference type="PIRSF" id="PIRSF016557">
    <property type="entry name" value="Caps_synth_CpsB"/>
    <property type="match status" value="1"/>
</dbReference>
<organism evidence="6 7">
    <name type="scientific">Ligilactobacillus salivarius DSM 20555 = ATCC 11741</name>
    <dbReference type="NCBI Taxonomy" id="1423799"/>
    <lineage>
        <taxon>Bacteria</taxon>
        <taxon>Bacillati</taxon>
        <taxon>Bacillota</taxon>
        <taxon>Bacilli</taxon>
        <taxon>Lactobacillales</taxon>
        <taxon>Lactobacillaceae</taxon>
        <taxon>Ligilactobacillus</taxon>
    </lineage>
</organism>
<dbReference type="AlphaFoldDB" id="C2EGZ9"/>
<keyword evidence="2 5" id="KW-0378">Hydrolase</keyword>
<dbReference type="InterPro" id="IPR016195">
    <property type="entry name" value="Pol/histidinol_Pase-like"/>
</dbReference>
<dbReference type="HOGENOM" id="CLU_085966_1_0_9"/>
<comment type="catalytic activity">
    <reaction evidence="4 5">
        <text>O-phospho-L-tyrosyl-[protein] + H2O = L-tyrosyl-[protein] + phosphate</text>
        <dbReference type="Rhea" id="RHEA:10684"/>
        <dbReference type="Rhea" id="RHEA-COMP:10136"/>
        <dbReference type="Rhea" id="RHEA-COMP:20101"/>
        <dbReference type="ChEBI" id="CHEBI:15377"/>
        <dbReference type="ChEBI" id="CHEBI:43474"/>
        <dbReference type="ChEBI" id="CHEBI:46858"/>
        <dbReference type="ChEBI" id="CHEBI:61978"/>
        <dbReference type="EC" id="3.1.3.48"/>
    </reaction>
</comment>
<dbReference type="GO" id="GO:0030145">
    <property type="term" value="F:manganese ion binding"/>
    <property type="evidence" value="ECO:0007669"/>
    <property type="project" value="UniProtKB-UniRule"/>
</dbReference>
<dbReference type="Gene3D" id="3.20.20.140">
    <property type="entry name" value="Metal-dependent hydrolases"/>
    <property type="match status" value="1"/>
</dbReference>
<dbReference type="Proteomes" id="UP000003531">
    <property type="component" value="Unassembled WGS sequence"/>
</dbReference>
<dbReference type="PANTHER" id="PTHR39181">
    <property type="entry name" value="TYROSINE-PROTEIN PHOSPHATASE YWQE"/>
    <property type="match status" value="1"/>
</dbReference>
<sequence length="283" mass="32496">MNLKVKFGIIYVFFVLFNYQKRIINMNFEKIVDLHCHILPGIDDGSPDLEHSLQLAQEAVADGVTHILATPHHLDRNYTNHAKDVIRIADEFQAELDKREIKLTIFPSQEVHINGELLNRYDDLLGIDEDKRYMLLEFPHDGVPRYAENMIFNLKKMGTIPVIVHPERNHEIQNNLNMLYDFIKAGALAQVTATSYVGGFGSHVAEISHTLVEHNLVQIVASDAHTLKGRKFVLSEALNQIAKDFGEQKAIQFEKNAENLINGEYVVARDYTPIQKKKKFWFF</sequence>
<accession>C2EGZ9</accession>
<dbReference type="PANTHER" id="PTHR39181:SF1">
    <property type="entry name" value="TYROSINE-PROTEIN PHOSPHATASE YWQE"/>
    <property type="match status" value="1"/>
</dbReference>
<dbReference type="Pfam" id="PF19567">
    <property type="entry name" value="CpsB_CapC"/>
    <property type="match status" value="1"/>
</dbReference>
<evidence type="ECO:0000313" key="7">
    <source>
        <dbReference type="Proteomes" id="UP000003531"/>
    </source>
</evidence>
<dbReference type="SUPFAM" id="SSF89550">
    <property type="entry name" value="PHP domain-like"/>
    <property type="match status" value="1"/>
</dbReference>
<gene>
    <name evidence="6" type="ORF">HMPREF0545_0921</name>
</gene>
<evidence type="ECO:0000313" key="6">
    <source>
        <dbReference type="EMBL" id="EEJ74232.1"/>
    </source>
</evidence>
<dbReference type="GO" id="GO:0004725">
    <property type="term" value="F:protein tyrosine phosphatase activity"/>
    <property type="evidence" value="ECO:0007669"/>
    <property type="project" value="UniProtKB-UniRule"/>
</dbReference>